<dbReference type="Gene3D" id="1.10.10.10">
    <property type="entry name" value="Winged helix-like DNA-binding domain superfamily/Winged helix DNA-binding domain"/>
    <property type="match status" value="1"/>
</dbReference>
<dbReference type="Pfam" id="PF08281">
    <property type="entry name" value="Sigma70_r4_2"/>
    <property type="match status" value="1"/>
</dbReference>
<dbReference type="EMBL" id="JACHJU010000012">
    <property type="protein sequence ID" value="MBB4944443.1"/>
    <property type="molecule type" value="Genomic_DNA"/>
</dbReference>
<dbReference type="PANTHER" id="PTHR30173">
    <property type="entry name" value="SIGMA 19 FACTOR"/>
    <property type="match status" value="1"/>
</dbReference>
<evidence type="ECO:0000256" key="3">
    <source>
        <dbReference type="ARBA" id="ARBA00023082"/>
    </source>
</evidence>
<accession>A0A7W7WF11</accession>
<dbReference type="Proteomes" id="UP000534286">
    <property type="component" value="Unassembled WGS sequence"/>
</dbReference>
<dbReference type="GO" id="GO:0006352">
    <property type="term" value="P:DNA-templated transcription initiation"/>
    <property type="evidence" value="ECO:0007669"/>
    <property type="project" value="InterPro"/>
</dbReference>
<dbReference type="InterPro" id="IPR013324">
    <property type="entry name" value="RNA_pol_sigma_r3/r4-like"/>
</dbReference>
<dbReference type="InterPro" id="IPR013249">
    <property type="entry name" value="RNA_pol_sigma70_r4_t2"/>
</dbReference>
<keyword evidence="3" id="KW-0731">Sigma factor</keyword>
<sequence length="194" mass="20834">MNSALRVVAVPTAAALLERLTPAERAVFVLREAFSYGYREIAEVLDLSEAGCRQLHRRGRQRIGGRRMSEAPGARRRRSVEGFMLAASEGDLAALERILADDVVAWADGGETVTPLVGRREVARYAVDVLARFGSAAEVEHTEVNGQTALVARVGGELAGVIAIEIADDRVTALWSVLSATKLAVITRELPGAE</sequence>
<proteinExistence type="inferred from homology"/>
<dbReference type="AlphaFoldDB" id="A0A7W7WF11"/>
<protein>
    <recommendedName>
        <fullName evidence="9">RNA polymerase subunit sigma-24</fullName>
    </recommendedName>
</protein>
<dbReference type="RefSeq" id="WP_184760268.1">
    <property type="nucleotide sequence ID" value="NZ_BAABEK010000159.1"/>
</dbReference>
<organism evidence="7 8">
    <name type="scientific">Streptosporangium album</name>
    <dbReference type="NCBI Taxonomy" id="47479"/>
    <lineage>
        <taxon>Bacteria</taxon>
        <taxon>Bacillati</taxon>
        <taxon>Actinomycetota</taxon>
        <taxon>Actinomycetes</taxon>
        <taxon>Streptosporangiales</taxon>
        <taxon>Streptosporangiaceae</taxon>
        <taxon>Streptosporangium</taxon>
    </lineage>
</organism>
<evidence type="ECO:0000256" key="1">
    <source>
        <dbReference type="ARBA" id="ARBA00010641"/>
    </source>
</evidence>
<gene>
    <name evidence="7" type="ORF">FHR32_008849</name>
</gene>
<name>A0A7W7WF11_9ACTN</name>
<comment type="caution">
    <text evidence="7">The sequence shown here is derived from an EMBL/GenBank/DDBJ whole genome shotgun (WGS) entry which is preliminary data.</text>
</comment>
<dbReference type="InterPro" id="IPR052704">
    <property type="entry name" value="ECF_Sigma-70_Domain"/>
</dbReference>
<reference evidence="7 8" key="1">
    <citation type="submission" date="2020-08" db="EMBL/GenBank/DDBJ databases">
        <title>Sequencing the genomes of 1000 actinobacteria strains.</title>
        <authorList>
            <person name="Klenk H.-P."/>
        </authorList>
    </citation>
    <scope>NUCLEOTIDE SEQUENCE [LARGE SCALE GENOMIC DNA]</scope>
    <source>
        <strain evidence="7 8">DSM 43023</strain>
    </source>
</reference>
<dbReference type="InterPro" id="IPR036388">
    <property type="entry name" value="WH-like_DNA-bd_sf"/>
</dbReference>
<comment type="similarity">
    <text evidence="1">Belongs to the sigma-70 factor family. ECF subfamily.</text>
</comment>
<dbReference type="PANTHER" id="PTHR30173:SF36">
    <property type="entry name" value="ECF RNA POLYMERASE SIGMA FACTOR SIGJ"/>
    <property type="match status" value="1"/>
</dbReference>
<dbReference type="SUPFAM" id="SSF54427">
    <property type="entry name" value="NTF2-like"/>
    <property type="match status" value="1"/>
</dbReference>
<dbReference type="InterPro" id="IPR032710">
    <property type="entry name" value="NTF2-like_dom_sf"/>
</dbReference>
<keyword evidence="2" id="KW-0805">Transcription regulation</keyword>
<dbReference type="Pfam" id="PF12680">
    <property type="entry name" value="SnoaL_2"/>
    <property type="match status" value="1"/>
</dbReference>
<evidence type="ECO:0008006" key="9">
    <source>
        <dbReference type="Google" id="ProtNLM"/>
    </source>
</evidence>
<feature type="domain" description="RNA polymerase sigma factor 70 region 4 type 2" evidence="5">
    <location>
        <begin position="15"/>
        <end position="63"/>
    </location>
</feature>
<evidence type="ECO:0000256" key="4">
    <source>
        <dbReference type="ARBA" id="ARBA00023163"/>
    </source>
</evidence>
<dbReference type="InterPro" id="IPR037401">
    <property type="entry name" value="SnoaL-like"/>
</dbReference>
<dbReference type="GO" id="GO:0016987">
    <property type="term" value="F:sigma factor activity"/>
    <property type="evidence" value="ECO:0007669"/>
    <property type="project" value="UniProtKB-KW"/>
</dbReference>
<evidence type="ECO:0000256" key="2">
    <source>
        <dbReference type="ARBA" id="ARBA00023015"/>
    </source>
</evidence>
<evidence type="ECO:0000313" key="8">
    <source>
        <dbReference type="Proteomes" id="UP000534286"/>
    </source>
</evidence>
<evidence type="ECO:0000259" key="6">
    <source>
        <dbReference type="Pfam" id="PF12680"/>
    </source>
</evidence>
<evidence type="ECO:0000313" key="7">
    <source>
        <dbReference type="EMBL" id="MBB4944443.1"/>
    </source>
</evidence>
<dbReference type="GO" id="GO:0003677">
    <property type="term" value="F:DNA binding"/>
    <property type="evidence" value="ECO:0007669"/>
    <property type="project" value="InterPro"/>
</dbReference>
<keyword evidence="8" id="KW-1185">Reference proteome</keyword>
<keyword evidence="4" id="KW-0804">Transcription</keyword>
<dbReference type="SUPFAM" id="SSF88659">
    <property type="entry name" value="Sigma3 and sigma4 domains of RNA polymerase sigma factors"/>
    <property type="match status" value="1"/>
</dbReference>
<dbReference type="Gene3D" id="3.10.450.50">
    <property type="match status" value="1"/>
</dbReference>
<feature type="domain" description="SnoaL-like" evidence="6">
    <location>
        <begin position="80"/>
        <end position="152"/>
    </location>
</feature>
<evidence type="ECO:0000259" key="5">
    <source>
        <dbReference type="Pfam" id="PF08281"/>
    </source>
</evidence>